<comment type="caution">
    <text evidence="2">The sequence shown here is derived from an EMBL/GenBank/DDBJ whole genome shotgun (WGS) entry which is preliminary data.</text>
</comment>
<reference evidence="2 3" key="1">
    <citation type="submission" date="2017-12" db="EMBL/GenBank/DDBJ databases">
        <title>The draft genome sequence of Brumimicrobium saltpan LHR20.</title>
        <authorList>
            <person name="Do Z.-J."/>
            <person name="Luo H.-R."/>
        </authorList>
    </citation>
    <scope>NUCLEOTIDE SEQUENCE [LARGE SCALE GENOMIC DNA]</scope>
    <source>
        <strain evidence="2 3">LHR20</strain>
    </source>
</reference>
<gene>
    <name evidence="2" type="ORF">CW751_09125</name>
</gene>
<evidence type="ECO:0000256" key="1">
    <source>
        <dbReference type="SAM" id="SignalP"/>
    </source>
</evidence>
<dbReference type="RefSeq" id="WP_101334696.1">
    <property type="nucleotide sequence ID" value="NZ_PJNI01000009.1"/>
</dbReference>
<dbReference type="EMBL" id="PJNI01000009">
    <property type="protein sequence ID" value="PKR80526.1"/>
    <property type="molecule type" value="Genomic_DNA"/>
</dbReference>
<accession>A0A2I0R1T3</accession>
<keyword evidence="3" id="KW-1185">Reference proteome</keyword>
<evidence type="ECO:0000313" key="3">
    <source>
        <dbReference type="Proteomes" id="UP000236654"/>
    </source>
</evidence>
<dbReference type="OrthoDB" id="1466765at2"/>
<proteinExistence type="predicted"/>
<sequence>MTKISFLGLILCVLLLNSTNAQVISHFTWNDLNQDPEIADVGPNATSISPDATITADGANGTPGLNAGNERTNINMILPNDPIFNVPDIDISIDYQRDENSGTFIKRGRNFSFLGASNLFVRYQVMSTIDSTITAVNSGNVYSIPRTNDNTFRKYRFTFDAATGIGRLTVDGVEMWASAPRPNSILVWDNSTIKIGDKMDGSSENKAIYDNLLIQRYQPEPLPIELISFSADESAFKNQVDLNWSTASEKNNDFFTLEKSTNGKDWELLKTLNGAGNSTHTLKYRWTDQSPYSGISYYRLKQTDFDGKFSYSS</sequence>
<feature type="chain" id="PRO_5014145873" evidence="1">
    <location>
        <begin position="22"/>
        <end position="313"/>
    </location>
</feature>
<dbReference type="AlphaFoldDB" id="A0A2I0R1T3"/>
<organism evidence="2 3">
    <name type="scientific">Brumimicrobium salinarum</name>
    <dbReference type="NCBI Taxonomy" id="2058658"/>
    <lineage>
        <taxon>Bacteria</taxon>
        <taxon>Pseudomonadati</taxon>
        <taxon>Bacteroidota</taxon>
        <taxon>Flavobacteriia</taxon>
        <taxon>Flavobacteriales</taxon>
        <taxon>Crocinitomicaceae</taxon>
        <taxon>Brumimicrobium</taxon>
    </lineage>
</organism>
<evidence type="ECO:0000313" key="2">
    <source>
        <dbReference type="EMBL" id="PKR80526.1"/>
    </source>
</evidence>
<name>A0A2I0R1T3_9FLAO</name>
<keyword evidence="1" id="KW-0732">Signal</keyword>
<feature type="signal peptide" evidence="1">
    <location>
        <begin position="1"/>
        <end position="21"/>
    </location>
</feature>
<protein>
    <submittedName>
        <fullName evidence="2">Uncharacterized protein</fullName>
    </submittedName>
</protein>
<dbReference type="Proteomes" id="UP000236654">
    <property type="component" value="Unassembled WGS sequence"/>
</dbReference>